<dbReference type="Proteomes" id="UP000289193">
    <property type="component" value="Unassembled WGS sequence"/>
</dbReference>
<gene>
    <name evidence="1" type="ORF">ABIV_2075</name>
    <name evidence="2" type="ORF">CRV05_11200</name>
</gene>
<evidence type="ECO:0008006" key="5">
    <source>
        <dbReference type="Google" id="ProtNLM"/>
    </source>
</evidence>
<proteinExistence type="predicted"/>
<organism evidence="2 4">
    <name type="scientific">Halarcobacter bivalviorum</name>
    <dbReference type="NCBI Taxonomy" id="663364"/>
    <lineage>
        <taxon>Bacteria</taxon>
        <taxon>Pseudomonadati</taxon>
        <taxon>Campylobacterota</taxon>
        <taxon>Epsilonproteobacteria</taxon>
        <taxon>Campylobacterales</taxon>
        <taxon>Arcobacteraceae</taxon>
        <taxon>Halarcobacter</taxon>
    </lineage>
</organism>
<reference evidence="1 3" key="2">
    <citation type="submission" date="2018-07" db="EMBL/GenBank/DDBJ databases">
        <title>Complete genome of the Arcobacter bivalviorum type strain LMG 26154.</title>
        <authorList>
            <person name="Miller W.G."/>
            <person name="Yee E."/>
            <person name="Bono J.L."/>
        </authorList>
    </citation>
    <scope>NUCLEOTIDE SEQUENCE [LARGE SCALE GENOMIC DNA]</scope>
    <source>
        <strain evidence="1 3">LMG 26154</strain>
    </source>
</reference>
<dbReference type="AlphaFoldDB" id="A0AAX2A912"/>
<dbReference type="KEGG" id="hbv:ABIV_2075"/>
<keyword evidence="4" id="KW-1185">Reference proteome</keyword>
<protein>
    <recommendedName>
        <fullName evidence="5">Sulfatase-modifying factor enzyme domain-containing protein</fullName>
    </recommendedName>
</protein>
<dbReference type="RefSeq" id="WP_114839852.1">
    <property type="nucleotide sequence ID" value="NZ_CP031217.1"/>
</dbReference>
<evidence type="ECO:0000313" key="4">
    <source>
        <dbReference type="Proteomes" id="UP000289193"/>
    </source>
</evidence>
<reference evidence="2 4" key="1">
    <citation type="submission" date="2017-10" db="EMBL/GenBank/DDBJ databases">
        <title>Genomics of the genus Arcobacter.</title>
        <authorList>
            <person name="Perez-Cataluna A."/>
            <person name="Figueras M.J."/>
        </authorList>
    </citation>
    <scope>NUCLEOTIDE SEQUENCE [LARGE SCALE GENOMIC DNA]</scope>
    <source>
        <strain evidence="2 4">CECT 7835</strain>
    </source>
</reference>
<accession>A0AAX2A912</accession>
<sequence length="590" mass="70813">MYLKYFFTKEYCSCPLNSLSPDEIKKSYSKDLSRYDIKKVRYLNLVSKTLGFQDWTEYQKEYTNRILPFLEKNGLKKYAPEHKIELYKAEHDILFSYRKIADRIFLSQKPIPEKIFTGYGCRTDNYLYYQGLCTNNYDLYLDANYLESLIKSNDYLSIVEEQELDYLIPISLFDFCTLMNLVGDTFVIDGNNTKEHLSMTYESKLGLIEQDRFKGVAEIIHKQLKELEKGWIEIIPFNKNLVFLKAKDGSYDFVFRSLRDKPFISEFGKYIRTKNIPSLLNEEYDFDRWLYFGFKEKNKNIKEIKPFDIWLERDAHLSEVEYYKNNTLQDYPGQNSILKDYYTKKGTYSYYKKETKEILEGFKPFELENKVLYVSNLITIKDFAEFYIEKDKDNQSYQETRLNTLEDLSMINAEDDENAPISVTWYDAIAYCRYIENKYNVHARLLFQDEFELICPSLINKEYNREDIDMNLNYELNKSYTPFTNDIENELNFFYEKKQLSSPPPYMNDFENVVMKWAKPLEFIENNELLFCINERFNEWTNEFRGGHSKFVSAKYYIDKNNWVLASSTMKYKYRKVGFRVCYETPKDIK</sequence>
<dbReference type="SUPFAM" id="SSF56436">
    <property type="entry name" value="C-type lectin-like"/>
    <property type="match status" value="1"/>
</dbReference>
<dbReference type="Proteomes" id="UP000253850">
    <property type="component" value="Chromosome"/>
</dbReference>
<dbReference type="Gene3D" id="3.90.1580.10">
    <property type="entry name" value="paralog of FGE (formylglycine-generating enzyme)"/>
    <property type="match status" value="1"/>
</dbReference>
<dbReference type="InterPro" id="IPR042095">
    <property type="entry name" value="SUMF_sf"/>
</dbReference>
<evidence type="ECO:0000313" key="3">
    <source>
        <dbReference type="Proteomes" id="UP000253850"/>
    </source>
</evidence>
<dbReference type="EMBL" id="PDKM01000007">
    <property type="protein sequence ID" value="RXK09146.1"/>
    <property type="molecule type" value="Genomic_DNA"/>
</dbReference>
<name>A0AAX2A912_9BACT</name>
<dbReference type="InterPro" id="IPR016187">
    <property type="entry name" value="CTDL_fold"/>
</dbReference>
<dbReference type="EMBL" id="CP031217">
    <property type="protein sequence ID" value="AXH13050.1"/>
    <property type="molecule type" value="Genomic_DNA"/>
</dbReference>
<evidence type="ECO:0000313" key="2">
    <source>
        <dbReference type="EMBL" id="RXK09146.1"/>
    </source>
</evidence>
<evidence type="ECO:0000313" key="1">
    <source>
        <dbReference type="EMBL" id="AXH13050.1"/>
    </source>
</evidence>